<evidence type="ECO:0000313" key="4">
    <source>
        <dbReference type="Proteomes" id="UP000000376"/>
    </source>
</evidence>
<dbReference type="InterPro" id="IPR013974">
    <property type="entry name" value="SAF"/>
</dbReference>
<feature type="domain" description="SAF" evidence="2">
    <location>
        <begin position="32"/>
        <end position="92"/>
    </location>
</feature>
<evidence type="ECO:0000259" key="2">
    <source>
        <dbReference type="SMART" id="SM00858"/>
    </source>
</evidence>
<gene>
    <name evidence="3" type="ordered locus">Arch_1611</name>
</gene>
<name>D7BKW8_ARCHD</name>
<feature type="chain" id="PRO_5039316285" evidence="1">
    <location>
        <begin position="24"/>
        <end position="203"/>
    </location>
</feature>
<dbReference type="Pfam" id="PF08666">
    <property type="entry name" value="SAF"/>
    <property type="match status" value="1"/>
</dbReference>
<dbReference type="STRING" id="644284.Arch_1611"/>
<evidence type="ECO:0000313" key="3">
    <source>
        <dbReference type="EMBL" id="ADH93298.1"/>
    </source>
</evidence>
<reference evidence="3 4" key="1">
    <citation type="journal article" date="2010" name="Stand. Genomic Sci.">
        <title>Complete genome sequence of Arcanobacterium haemolyticum type strain (11018).</title>
        <authorList>
            <person name="Yasawong M."/>
            <person name="Teshima H."/>
            <person name="Lapidus A."/>
            <person name="Nolan M."/>
            <person name="Lucas S."/>
            <person name="Glavina Del Rio T."/>
            <person name="Tice H."/>
            <person name="Cheng J."/>
            <person name="Bruce D."/>
            <person name="Detter C."/>
            <person name="Tapia R."/>
            <person name="Han C."/>
            <person name="Goodwin L."/>
            <person name="Pitluck S."/>
            <person name="Liolios K."/>
            <person name="Ivanova N."/>
            <person name="Mavromatis K."/>
            <person name="Mikhailova N."/>
            <person name="Pati A."/>
            <person name="Chen A."/>
            <person name="Palaniappan K."/>
            <person name="Land M."/>
            <person name="Hauser L."/>
            <person name="Chang Y."/>
            <person name="Jeffries C."/>
            <person name="Rohde M."/>
            <person name="Sikorski J."/>
            <person name="Pukall R."/>
            <person name="Goker M."/>
            <person name="Woyke T."/>
            <person name="Bristow J."/>
            <person name="Eisen J."/>
            <person name="Markowitz V."/>
            <person name="Hugenholtz P."/>
            <person name="Kyrpides N."/>
            <person name="Klenk H."/>
        </authorList>
    </citation>
    <scope>NUCLEOTIDE SEQUENCE [LARGE SCALE GENOMIC DNA]</scope>
    <source>
        <strain evidence="4">ATCC 9345 / DSM 20595 / CCUG 17215 / LMG 16163 / NBRC 15585 / NCTC 8452 / 11018</strain>
    </source>
</reference>
<dbReference type="HOGENOM" id="CLU_1346629_0_0_11"/>
<keyword evidence="4" id="KW-1185">Reference proteome</keyword>
<sequence>MWRWRWIGFAALVAVFAQSLVSALDSSAPARYRAVVAATDLPAGHQLSDSDLSVLPLPTQLPGSTVNVTDVSGHHLLVSVPKGALISTHHVLSPQTLEQASPGYVIAPVLLADTGGLSLIHTGSYVDLFKPGKESLDGSSSEAELIAHHIRVAGVAKTAGEKNFLRETPDTARFFLEIPDSTIKLILGTEARTPLIAVLSGGA</sequence>
<organism evidence="3 4">
    <name type="scientific">Arcanobacterium haemolyticum (strain ATCC 9345 / DSM 20595 / CCM 5947 / CCUG 17215 / LMG 16163 / NBRC 15585 / NCTC 8452 / 11018)</name>
    <dbReference type="NCBI Taxonomy" id="644284"/>
    <lineage>
        <taxon>Bacteria</taxon>
        <taxon>Bacillati</taxon>
        <taxon>Actinomycetota</taxon>
        <taxon>Actinomycetes</taxon>
        <taxon>Actinomycetales</taxon>
        <taxon>Actinomycetaceae</taxon>
        <taxon>Arcanobacterium</taxon>
    </lineage>
</organism>
<dbReference type="SMART" id="SM00858">
    <property type="entry name" value="SAF"/>
    <property type="match status" value="1"/>
</dbReference>
<dbReference type="KEGG" id="ahe:Arch_1611"/>
<keyword evidence="1" id="KW-0732">Signal</keyword>
<dbReference type="Proteomes" id="UP000000376">
    <property type="component" value="Chromosome"/>
</dbReference>
<feature type="signal peptide" evidence="1">
    <location>
        <begin position="1"/>
        <end position="23"/>
    </location>
</feature>
<dbReference type="CDD" id="cd11614">
    <property type="entry name" value="SAF_CpaB_FlgA_like"/>
    <property type="match status" value="1"/>
</dbReference>
<evidence type="ECO:0000256" key="1">
    <source>
        <dbReference type="SAM" id="SignalP"/>
    </source>
</evidence>
<dbReference type="AlphaFoldDB" id="D7BKW8"/>
<protein>
    <submittedName>
        <fullName evidence="3">SAF domain protein</fullName>
    </submittedName>
</protein>
<accession>D7BKW8</accession>
<dbReference type="eggNOG" id="COG3745">
    <property type="taxonomic scope" value="Bacteria"/>
</dbReference>
<dbReference type="EMBL" id="CP002045">
    <property type="protein sequence ID" value="ADH93298.1"/>
    <property type="molecule type" value="Genomic_DNA"/>
</dbReference>
<proteinExistence type="predicted"/>